<dbReference type="KEGG" id="bvg:104883756"/>
<dbReference type="Proteomes" id="UP000035740">
    <property type="component" value="Unassembled WGS sequence"/>
</dbReference>
<dbReference type="OrthoDB" id="641808at2759"/>
<dbReference type="OMA" id="CREEAWL"/>
<keyword evidence="3" id="KW-1185">Reference proteome</keyword>
<feature type="compositionally biased region" description="Low complexity" evidence="1">
    <location>
        <begin position="21"/>
        <end position="31"/>
    </location>
</feature>
<evidence type="ECO:0000256" key="1">
    <source>
        <dbReference type="SAM" id="MobiDB-lite"/>
    </source>
</evidence>
<proteinExistence type="predicted"/>
<evidence type="ECO:0000313" key="2">
    <source>
        <dbReference type="EMBL" id="KMS95963.1"/>
    </source>
</evidence>
<dbReference type="eggNOG" id="KOG4197">
    <property type="taxonomic scope" value="Eukaryota"/>
</dbReference>
<feature type="region of interest" description="Disordered" evidence="1">
    <location>
        <begin position="1"/>
        <end position="34"/>
    </location>
</feature>
<accession>A0A0J8B7M3</accession>
<protein>
    <submittedName>
        <fullName evidence="2">Uncharacterized protein</fullName>
    </submittedName>
</protein>
<reference evidence="2 3" key="1">
    <citation type="journal article" date="2014" name="Nature">
        <title>The genome of the recently domesticated crop plant sugar beet (Beta vulgaris).</title>
        <authorList>
            <person name="Dohm J.C."/>
            <person name="Minoche A.E."/>
            <person name="Holtgrawe D."/>
            <person name="Capella-Gutierrez S."/>
            <person name="Zakrzewski F."/>
            <person name="Tafer H."/>
            <person name="Rupp O."/>
            <person name="Sorensen T.R."/>
            <person name="Stracke R."/>
            <person name="Reinhardt R."/>
            <person name="Goesmann A."/>
            <person name="Kraft T."/>
            <person name="Schulz B."/>
            <person name="Stadler P.F."/>
            <person name="Schmidt T."/>
            <person name="Gabaldon T."/>
            <person name="Lehrach H."/>
            <person name="Weisshaar B."/>
            <person name="Himmelbauer H."/>
        </authorList>
    </citation>
    <scope>NUCLEOTIDE SEQUENCE [LARGE SCALE GENOMIC DNA]</scope>
    <source>
        <tissue evidence="2">Taproot</tissue>
    </source>
</reference>
<feature type="compositionally biased region" description="Pro residues" evidence="1">
    <location>
        <begin position="9"/>
        <end position="20"/>
    </location>
</feature>
<gene>
    <name evidence="2" type="ORF">BVRB_003240</name>
</gene>
<dbReference type="PANTHER" id="PTHR31865">
    <property type="entry name" value="OSJNBA0071G03.3 PROTEIN"/>
    <property type="match status" value="1"/>
</dbReference>
<evidence type="ECO:0000313" key="3">
    <source>
        <dbReference type="Proteomes" id="UP000035740"/>
    </source>
</evidence>
<sequence>MSPPKHHPPPPAPPVAPPAAPAAAPVAPLLKQKSWSPDSYREELWLRRKEQSGPRRRSKSLTDDDFDELKACIELGFGFGFESLDTQPDPRLSNTLPALEFYLAVNKSYNDTVLRSNKSSSSLATTSSESDLSLSSPVGSPLTTMFCPGDDPQTVKTRLRHWAQVVACSVKQSW</sequence>
<dbReference type="PANTHER" id="PTHR31865:SF1">
    <property type="entry name" value="INSERTASE, PUTATIVE (DUF1685)-RELATED"/>
    <property type="match status" value="1"/>
</dbReference>
<dbReference type="Pfam" id="PF07939">
    <property type="entry name" value="DUF1685"/>
    <property type="match status" value="1"/>
</dbReference>
<name>A0A0J8B7M3_BETVV</name>
<dbReference type="EMBL" id="KQ090420">
    <property type="protein sequence ID" value="KMS95963.1"/>
    <property type="molecule type" value="Genomic_DNA"/>
</dbReference>
<dbReference type="Gramene" id="KMS95963">
    <property type="protein sequence ID" value="KMS95963"/>
    <property type="gene ID" value="BVRB_003240"/>
</dbReference>
<organism evidence="2 3">
    <name type="scientific">Beta vulgaris subsp. vulgaris</name>
    <name type="common">Beet</name>
    <dbReference type="NCBI Taxonomy" id="3555"/>
    <lineage>
        <taxon>Eukaryota</taxon>
        <taxon>Viridiplantae</taxon>
        <taxon>Streptophyta</taxon>
        <taxon>Embryophyta</taxon>
        <taxon>Tracheophyta</taxon>
        <taxon>Spermatophyta</taxon>
        <taxon>Magnoliopsida</taxon>
        <taxon>eudicotyledons</taxon>
        <taxon>Gunneridae</taxon>
        <taxon>Pentapetalae</taxon>
        <taxon>Caryophyllales</taxon>
        <taxon>Chenopodiaceae</taxon>
        <taxon>Betoideae</taxon>
        <taxon>Beta</taxon>
    </lineage>
</organism>
<dbReference type="InterPro" id="IPR012881">
    <property type="entry name" value="DUF1685"/>
</dbReference>
<dbReference type="AlphaFoldDB" id="A0A0J8B7M3"/>